<feature type="domain" description="PAS" evidence="7">
    <location>
        <begin position="514"/>
        <end position="548"/>
    </location>
</feature>
<feature type="domain" description="PAC" evidence="8">
    <location>
        <begin position="461"/>
        <end position="513"/>
    </location>
</feature>
<dbReference type="Pfam" id="PF00989">
    <property type="entry name" value="PAS"/>
    <property type="match status" value="1"/>
</dbReference>
<feature type="domain" description="PAS" evidence="7">
    <location>
        <begin position="266"/>
        <end position="349"/>
    </location>
</feature>
<dbReference type="PANTHER" id="PTHR43304">
    <property type="entry name" value="PHYTOCHROME-LIKE PROTEIN CPH1"/>
    <property type="match status" value="1"/>
</dbReference>
<dbReference type="Pfam" id="PF13188">
    <property type="entry name" value="PAS_8"/>
    <property type="match status" value="1"/>
</dbReference>
<evidence type="ECO:0000256" key="2">
    <source>
        <dbReference type="ARBA" id="ARBA00012438"/>
    </source>
</evidence>
<dbReference type="SUPFAM" id="SSF55785">
    <property type="entry name" value="PYP-like sensor domain (PAS domain)"/>
    <property type="match status" value="5"/>
</dbReference>
<feature type="domain" description="PAS" evidence="7">
    <location>
        <begin position="168"/>
        <end position="205"/>
    </location>
</feature>
<keyword evidence="5" id="KW-0418">Kinase</keyword>
<dbReference type="EC" id="2.7.13.3" evidence="2"/>
<dbReference type="InterPro" id="IPR013655">
    <property type="entry name" value="PAS_fold_3"/>
</dbReference>
<comment type="catalytic activity">
    <reaction evidence="1">
        <text>ATP + protein L-histidine = ADP + protein N-phospho-L-histidine.</text>
        <dbReference type="EC" id="2.7.13.3"/>
    </reaction>
</comment>
<dbReference type="InterPro" id="IPR000700">
    <property type="entry name" value="PAS-assoc_C"/>
</dbReference>
<dbReference type="InterPro" id="IPR001610">
    <property type="entry name" value="PAC"/>
</dbReference>
<sequence>MASLSKEKYNSEEYLLTTLKDLDIGYVKVSNVGTILNHNSTFNKIFGYNPKENLIGTKTLDYWLNSEDRNKFREMLYKNGIVRKYITPLKKLDGEKIFIQMNIKLNKNSKGVFISSEGTFADISERIKTEQKLKVSEEKYRLITENANDLIAVLDDRLQYKYVNKGYELLGYSKEEIYNSQATDLLHPDDIKRAVKAFRKGLTTGTGLEELRVKHKDGRFSWFEVKGKTYRDLNGKTNALLISRDITERKKAEQKLKESEEIYHSVSDQYKMLLESITDGVFVLDKNWDYVMINKTATEMVQMSVDRMIGNKLTVLFPGFEQTQFFKIYNDVMNKRKTKRVVDEFIHPDGRKGYYEVSVYPVTEGILCMARDITEKKVAEQRLLKSEKKYRELLENIMEGYFTLDLKGNFTFVNDYYCKTAGYSKEEIIGENYRLIYDEKTSKKFFKMFNQLYNSGIPLPHTNRAEGLTNRGKQVFLEGLIDLTYDSEGKKVGFYGFARDITKKIISEQKLKESEEILRASLESTADGILVVNEKGQISHTNSKFADMWRIPQDLIDKGDDQKLLDFVINQLKDPEAFLSKVEQLYRSTSEDFDTLYFKDGRIFERISSPLVIDAEIKGRVWSFRNITEAKKSEEALKENERRLKEAGKYYGS</sequence>
<dbReference type="Pfam" id="PF08448">
    <property type="entry name" value="PAS_4"/>
    <property type="match status" value="1"/>
</dbReference>
<dbReference type="EMBL" id="LAZR01013610">
    <property type="protein sequence ID" value="KKM21162.1"/>
    <property type="molecule type" value="Genomic_DNA"/>
</dbReference>
<dbReference type="Pfam" id="PF08447">
    <property type="entry name" value="PAS_3"/>
    <property type="match status" value="1"/>
</dbReference>
<dbReference type="Gene3D" id="3.30.450.20">
    <property type="entry name" value="PAS domain"/>
    <property type="match status" value="5"/>
</dbReference>
<feature type="domain" description="PAS" evidence="7">
    <location>
        <begin position="386"/>
        <end position="456"/>
    </location>
</feature>
<dbReference type="GO" id="GO:0004673">
    <property type="term" value="F:protein histidine kinase activity"/>
    <property type="evidence" value="ECO:0007669"/>
    <property type="project" value="UniProtKB-EC"/>
</dbReference>
<feature type="domain" description="PAS" evidence="7">
    <location>
        <begin position="11"/>
        <end position="84"/>
    </location>
</feature>
<comment type="caution">
    <text evidence="9">The sequence shown here is derived from an EMBL/GenBank/DDBJ whole genome shotgun (WGS) entry which is preliminary data.</text>
</comment>
<evidence type="ECO:0000259" key="8">
    <source>
        <dbReference type="PROSITE" id="PS50113"/>
    </source>
</evidence>
<feature type="domain" description="PAC" evidence="8">
    <location>
        <begin position="207"/>
        <end position="258"/>
    </location>
</feature>
<dbReference type="PROSITE" id="PS50112">
    <property type="entry name" value="PAS"/>
    <property type="match status" value="5"/>
</dbReference>
<feature type="domain" description="PAC" evidence="8">
    <location>
        <begin position="83"/>
        <end position="135"/>
    </location>
</feature>
<evidence type="ECO:0000259" key="7">
    <source>
        <dbReference type="PROSITE" id="PS50112"/>
    </source>
</evidence>
<evidence type="ECO:0000256" key="1">
    <source>
        <dbReference type="ARBA" id="ARBA00000085"/>
    </source>
</evidence>
<protein>
    <recommendedName>
        <fullName evidence="2">histidine kinase</fullName>
        <ecNumber evidence="2">2.7.13.3</ecNumber>
    </recommendedName>
</protein>
<keyword evidence="3" id="KW-0597">Phosphoprotein</keyword>
<dbReference type="CDD" id="cd00130">
    <property type="entry name" value="PAS"/>
    <property type="match status" value="4"/>
</dbReference>
<dbReference type="PROSITE" id="PS50113">
    <property type="entry name" value="PAC"/>
    <property type="match status" value="3"/>
</dbReference>
<dbReference type="Pfam" id="PF13426">
    <property type="entry name" value="PAS_9"/>
    <property type="match status" value="1"/>
</dbReference>
<dbReference type="SMART" id="SM00091">
    <property type="entry name" value="PAS"/>
    <property type="match status" value="5"/>
</dbReference>
<dbReference type="AlphaFoldDB" id="A0A0F9I0Z6"/>
<dbReference type="NCBIfam" id="TIGR00229">
    <property type="entry name" value="sensory_box"/>
    <property type="match status" value="5"/>
</dbReference>
<dbReference type="InterPro" id="IPR052162">
    <property type="entry name" value="Sensor_kinase/Photoreceptor"/>
</dbReference>
<dbReference type="InterPro" id="IPR035965">
    <property type="entry name" value="PAS-like_dom_sf"/>
</dbReference>
<name>A0A0F9I0Z6_9ZZZZ</name>
<evidence type="ECO:0000313" key="9">
    <source>
        <dbReference type="EMBL" id="KKM21162.1"/>
    </source>
</evidence>
<evidence type="ECO:0000256" key="4">
    <source>
        <dbReference type="ARBA" id="ARBA00022679"/>
    </source>
</evidence>
<evidence type="ECO:0000256" key="3">
    <source>
        <dbReference type="ARBA" id="ARBA00022553"/>
    </source>
</evidence>
<organism evidence="9">
    <name type="scientific">marine sediment metagenome</name>
    <dbReference type="NCBI Taxonomy" id="412755"/>
    <lineage>
        <taxon>unclassified sequences</taxon>
        <taxon>metagenomes</taxon>
        <taxon>ecological metagenomes</taxon>
    </lineage>
</organism>
<evidence type="ECO:0000256" key="6">
    <source>
        <dbReference type="SAM" id="Coils"/>
    </source>
</evidence>
<proteinExistence type="predicted"/>
<reference evidence="9" key="1">
    <citation type="journal article" date="2015" name="Nature">
        <title>Complex archaea that bridge the gap between prokaryotes and eukaryotes.</title>
        <authorList>
            <person name="Spang A."/>
            <person name="Saw J.H."/>
            <person name="Jorgensen S.L."/>
            <person name="Zaremba-Niedzwiedzka K."/>
            <person name="Martijn J."/>
            <person name="Lind A.E."/>
            <person name="van Eijk R."/>
            <person name="Schleper C."/>
            <person name="Guy L."/>
            <person name="Ettema T.J."/>
        </authorList>
    </citation>
    <scope>NUCLEOTIDE SEQUENCE</scope>
</reference>
<dbReference type="InterPro" id="IPR013656">
    <property type="entry name" value="PAS_4"/>
</dbReference>
<gene>
    <name evidence="9" type="ORF">LCGC14_1638200</name>
</gene>
<dbReference type="GO" id="GO:0006355">
    <property type="term" value="P:regulation of DNA-templated transcription"/>
    <property type="evidence" value="ECO:0007669"/>
    <property type="project" value="InterPro"/>
</dbReference>
<dbReference type="PANTHER" id="PTHR43304:SF1">
    <property type="entry name" value="PAC DOMAIN-CONTAINING PROTEIN"/>
    <property type="match status" value="1"/>
</dbReference>
<keyword evidence="6" id="KW-0175">Coiled coil</keyword>
<evidence type="ECO:0000256" key="5">
    <source>
        <dbReference type="ARBA" id="ARBA00022777"/>
    </source>
</evidence>
<keyword evidence="4" id="KW-0808">Transferase</keyword>
<feature type="coiled-coil region" evidence="6">
    <location>
        <begin position="242"/>
        <end position="269"/>
    </location>
</feature>
<dbReference type="InterPro" id="IPR013767">
    <property type="entry name" value="PAS_fold"/>
</dbReference>
<dbReference type="SMART" id="SM00086">
    <property type="entry name" value="PAC"/>
    <property type="match status" value="4"/>
</dbReference>
<dbReference type="InterPro" id="IPR000014">
    <property type="entry name" value="PAS"/>
</dbReference>
<accession>A0A0F9I0Z6</accession>